<name>A0A0V1AYG6_TRISP</name>
<dbReference type="AlphaFoldDB" id="A0A0V1AYG6"/>
<gene>
    <name evidence="1" type="ORF">T01_2474</name>
</gene>
<comment type="caution">
    <text evidence="1">The sequence shown here is derived from an EMBL/GenBank/DDBJ whole genome shotgun (WGS) entry which is preliminary data.</text>
</comment>
<dbReference type="Proteomes" id="UP000054776">
    <property type="component" value="Unassembled WGS sequence"/>
</dbReference>
<dbReference type="EMBL" id="JYDH01000161">
    <property type="protein sequence ID" value="KRY29754.1"/>
    <property type="molecule type" value="Genomic_DNA"/>
</dbReference>
<dbReference type="InParanoid" id="A0A0V1AYG6"/>
<evidence type="ECO:0000313" key="1">
    <source>
        <dbReference type="EMBL" id="KRY29754.1"/>
    </source>
</evidence>
<accession>A0A0V1AYG6</accession>
<organism evidence="1 2">
    <name type="scientific">Trichinella spiralis</name>
    <name type="common">Trichina worm</name>
    <dbReference type="NCBI Taxonomy" id="6334"/>
    <lineage>
        <taxon>Eukaryota</taxon>
        <taxon>Metazoa</taxon>
        <taxon>Ecdysozoa</taxon>
        <taxon>Nematoda</taxon>
        <taxon>Enoplea</taxon>
        <taxon>Dorylaimia</taxon>
        <taxon>Trichinellida</taxon>
        <taxon>Trichinellidae</taxon>
        <taxon>Trichinella</taxon>
    </lineage>
</organism>
<protein>
    <submittedName>
        <fullName evidence="1">Uncharacterized protein</fullName>
    </submittedName>
</protein>
<evidence type="ECO:0000313" key="2">
    <source>
        <dbReference type="Proteomes" id="UP000054776"/>
    </source>
</evidence>
<sequence>MREKRDRVKPPQLKAIQVQRENLKLINCPQLQFSAETRSVHFITGVSRSSILLASCSSTAYALPKYDHN</sequence>
<keyword evidence="2" id="KW-1185">Reference proteome</keyword>
<proteinExistence type="predicted"/>
<reference evidence="1 2" key="1">
    <citation type="submission" date="2015-01" db="EMBL/GenBank/DDBJ databases">
        <title>Evolution of Trichinella species and genotypes.</title>
        <authorList>
            <person name="Korhonen P.K."/>
            <person name="Edoardo P."/>
            <person name="Giuseppe L.R."/>
            <person name="Gasser R.B."/>
        </authorList>
    </citation>
    <scope>NUCLEOTIDE SEQUENCE [LARGE SCALE GENOMIC DNA]</scope>
    <source>
        <strain evidence="1">ISS3</strain>
    </source>
</reference>